<dbReference type="EMBL" id="BBTG02000002">
    <property type="protein sequence ID" value="GAO14792.1"/>
    <property type="molecule type" value="Genomic_DNA"/>
</dbReference>
<dbReference type="Proteomes" id="UP000054053">
    <property type="component" value="Unassembled WGS sequence"/>
</dbReference>
<comment type="caution">
    <text evidence="1">The sequence shown here is derived from an EMBL/GenBank/DDBJ whole genome shotgun (WGS) entry which is preliminary data.</text>
</comment>
<sequence length="64" mass="6821">MARNFGLSTVSGVDLLAQLGQRPLDGPVLIVDSRLEGTEFRFGLAELPEAAAKVQAAVQGRARR</sequence>
<protein>
    <submittedName>
        <fullName evidence="1">Uncharacterized protein</fullName>
    </submittedName>
</protein>
<proteinExistence type="predicted"/>
<evidence type="ECO:0000313" key="1">
    <source>
        <dbReference type="EMBL" id="GAO14792.1"/>
    </source>
</evidence>
<reference evidence="2" key="1">
    <citation type="journal article" date="2016" name="Genome Announc.">
        <title>Genome sequence of Ustilaginoidea virens IPU010, a rice pathogenic fungus causing false smut.</title>
        <authorList>
            <person name="Kumagai T."/>
            <person name="Ishii T."/>
            <person name="Terai G."/>
            <person name="Umemura M."/>
            <person name="Machida M."/>
            <person name="Asai K."/>
        </authorList>
    </citation>
    <scope>NUCLEOTIDE SEQUENCE [LARGE SCALE GENOMIC DNA]</scope>
    <source>
        <strain evidence="2">IPU010</strain>
    </source>
</reference>
<dbReference type="AlphaFoldDB" id="A0A1B5KXQ2"/>
<gene>
    <name evidence="1" type="ORF">UVI_02005220</name>
</gene>
<name>A0A1B5KXQ2_USTVR</name>
<dbReference type="PROSITE" id="PS50096">
    <property type="entry name" value="IQ"/>
    <property type="match status" value="1"/>
</dbReference>
<accession>A0A1B5KXQ2</accession>
<evidence type="ECO:0000313" key="2">
    <source>
        <dbReference type="Proteomes" id="UP000054053"/>
    </source>
</evidence>
<organism evidence="1 2">
    <name type="scientific">Ustilaginoidea virens</name>
    <name type="common">Rice false smut fungus</name>
    <name type="synonym">Villosiclava virens</name>
    <dbReference type="NCBI Taxonomy" id="1159556"/>
    <lineage>
        <taxon>Eukaryota</taxon>
        <taxon>Fungi</taxon>
        <taxon>Dikarya</taxon>
        <taxon>Ascomycota</taxon>
        <taxon>Pezizomycotina</taxon>
        <taxon>Sordariomycetes</taxon>
        <taxon>Hypocreomycetidae</taxon>
        <taxon>Hypocreales</taxon>
        <taxon>Clavicipitaceae</taxon>
        <taxon>Ustilaginoidea</taxon>
    </lineage>
</organism>